<gene>
    <name evidence="4" type="ORF">LX32DRAFT_686810</name>
</gene>
<evidence type="ECO:0000259" key="3">
    <source>
        <dbReference type="PROSITE" id="PS50048"/>
    </source>
</evidence>
<feature type="domain" description="Zn(2)-C6 fungal-type" evidence="3">
    <location>
        <begin position="56"/>
        <end position="86"/>
    </location>
</feature>
<name>A0AAD9LW95_9PEZI</name>
<dbReference type="InterPro" id="IPR001138">
    <property type="entry name" value="Zn2Cys6_DnaBD"/>
</dbReference>
<dbReference type="PANTHER" id="PTHR47256">
    <property type="entry name" value="ZN(II)2CYS6 TRANSCRIPTION FACTOR (EUROFUNG)-RELATED"/>
    <property type="match status" value="1"/>
</dbReference>
<dbReference type="PANTHER" id="PTHR47256:SF1">
    <property type="entry name" value="ZN(II)2CYS6 TRANSCRIPTION FACTOR (EUROFUNG)"/>
    <property type="match status" value="1"/>
</dbReference>
<dbReference type="Proteomes" id="UP001232148">
    <property type="component" value="Unassembled WGS sequence"/>
</dbReference>
<evidence type="ECO:0000256" key="1">
    <source>
        <dbReference type="ARBA" id="ARBA00023242"/>
    </source>
</evidence>
<evidence type="ECO:0000313" key="4">
    <source>
        <dbReference type="EMBL" id="KAK2023007.1"/>
    </source>
</evidence>
<dbReference type="CDD" id="cd00067">
    <property type="entry name" value="GAL4"/>
    <property type="match status" value="1"/>
</dbReference>
<feature type="compositionally biased region" description="Polar residues" evidence="2">
    <location>
        <begin position="23"/>
        <end position="35"/>
    </location>
</feature>
<protein>
    <recommendedName>
        <fullName evidence="3">Zn(2)-C6 fungal-type domain-containing protein</fullName>
    </recommendedName>
</protein>
<dbReference type="GO" id="GO:0000981">
    <property type="term" value="F:DNA-binding transcription factor activity, RNA polymerase II-specific"/>
    <property type="evidence" value="ECO:0007669"/>
    <property type="project" value="InterPro"/>
</dbReference>
<dbReference type="Gene3D" id="4.10.240.10">
    <property type="entry name" value="Zn(2)-C6 fungal-type DNA-binding domain"/>
    <property type="match status" value="1"/>
</dbReference>
<keyword evidence="1" id="KW-0539">Nucleus</keyword>
<organism evidence="4 5">
    <name type="scientific">Colletotrichum zoysiae</name>
    <dbReference type="NCBI Taxonomy" id="1216348"/>
    <lineage>
        <taxon>Eukaryota</taxon>
        <taxon>Fungi</taxon>
        <taxon>Dikarya</taxon>
        <taxon>Ascomycota</taxon>
        <taxon>Pezizomycotina</taxon>
        <taxon>Sordariomycetes</taxon>
        <taxon>Hypocreomycetidae</taxon>
        <taxon>Glomerellales</taxon>
        <taxon>Glomerellaceae</taxon>
        <taxon>Colletotrichum</taxon>
        <taxon>Colletotrichum graminicola species complex</taxon>
    </lineage>
</organism>
<reference evidence="4" key="1">
    <citation type="submission" date="2021-06" db="EMBL/GenBank/DDBJ databases">
        <title>Comparative genomics, transcriptomics and evolutionary studies reveal genomic signatures of adaptation to plant cell wall in hemibiotrophic fungi.</title>
        <authorList>
            <consortium name="DOE Joint Genome Institute"/>
            <person name="Baroncelli R."/>
            <person name="Diaz J.F."/>
            <person name="Benocci T."/>
            <person name="Peng M."/>
            <person name="Battaglia E."/>
            <person name="Haridas S."/>
            <person name="Andreopoulos W."/>
            <person name="Labutti K."/>
            <person name="Pangilinan J."/>
            <person name="Floch G.L."/>
            <person name="Makela M.R."/>
            <person name="Henrissat B."/>
            <person name="Grigoriev I.V."/>
            <person name="Crouch J.A."/>
            <person name="De Vries R.P."/>
            <person name="Sukno S.A."/>
            <person name="Thon M.R."/>
        </authorList>
    </citation>
    <scope>NUCLEOTIDE SEQUENCE</scope>
    <source>
        <strain evidence="4">MAFF235873</strain>
    </source>
</reference>
<feature type="region of interest" description="Disordered" evidence="2">
    <location>
        <begin position="1"/>
        <end position="35"/>
    </location>
</feature>
<dbReference type="InterPro" id="IPR053187">
    <property type="entry name" value="Notoamide_regulator"/>
</dbReference>
<dbReference type="PROSITE" id="PS50048">
    <property type="entry name" value="ZN2_CY6_FUNGAL_2"/>
    <property type="match status" value="1"/>
</dbReference>
<dbReference type="InterPro" id="IPR036864">
    <property type="entry name" value="Zn2-C6_fun-type_DNA-bd_sf"/>
</dbReference>
<dbReference type="SUPFAM" id="SSF57701">
    <property type="entry name" value="Zn2/Cys6 DNA-binding domain"/>
    <property type="match status" value="1"/>
</dbReference>
<evidence type="ECO:0000256" key="2">
    <source>
        <dbReference type="SAM" id="MobiDB-lite"/>
    </source>
</evidence>
<dbReference type="AlphaFoldDB" id="A0AAD9LW95"/>
<keyword evidence="5" id="KW-1185">Reference proteome</keyword>
<dbReference type="GO" id="GO:0008270">
    <property type="term" value="F:zinc ion binding"/>
    <property type="evidence" value="ECO:0007669"/>
    <property type="project" value="InterPro"/>
</dbReference>
<proteinExistence type="predicted"/>
<dbReference type="EMBL" id="MU843017">
    <property type="protein sequence ID" value="KAK2023007.1"/>
    <property type="molecule type" value="Genomic_DNA"/>
</dbReference>
<comment type="caution">
    <text evidence="4">The sequence shown here is derived from an EMBL/GenBank/DDBJ whole genome shotgun (WGS) entry which is preliminary data.</text>
</comment>
<accession>A0AAD9LW95</accession>
<dbReference type="SMART" id="SM00066">
    <property type="entry name" value="GAL4"/>
    <property type="match status" value="1"/>
</dbReference>
<dbReference type="Pfam" id="PF00172">
    <property type="entry name" value="Zn_clus"/>
    <property type="match status" value="1"/>
</dbReference>
<evidence type="ECO:0000313" key="5">
    <source>
        <dbReference type="Proteomes" id="UP001232148"/>
    </source>
</evidence>
<sequence>MAAYRSYREIQPAIKPPHDLTTPAPSLRSSSQTTCDHLNQIRPEATKPRRRNATAACESCRKRKTKCSAERPRCTVCAAKGYECEYNVQPSESRMSALKRAHAEMECRSGCLESILSAMRFLPETRAHEILREIRSGAPIQEILHQIEAGTPLGSIAPTAS</sequence>
<dbReference type="PROSITE" id="PS00463">
    <property type="entry name" value="ZN2_CY6_FUNGAL_1"/>
    <property type="match status" value="1"/>
</dbReference>